<keyword evidence="2 3" id="KW-0326">Glycosidase</keyword>
<sequence length="355" mass="39211">MTPPLGIIEGYYGRPWSWADRVKVVDTLAPAGYRFYLYAPKADPYLRRRWAEPHPDAEAESIAAFARHCAGAGVAFGVGLSPYEIYRDFDTAAQQALAAKLAHLDSLGVVELAILFDDMRGDTPDLAASQVRILHWIAERTAARRLTLCPTYYSDDPVLDRFFGTRPERYLETLGQTLDPAIAIFWTGEEVCSRELAPGHLDRVAQQLSRPPLLWDNWPVNDGPRMSRHLHLRAFTGRPAANAGRISGHAVNPALQPTLSLIPALTLADAYAQGAAYGYTHAWRRAAEAVAGPALADLLQRHILAFQDGGLDTLDAEARAKLRAQYAAFDHPAAAEVVAWLDEGYRITREEMEGQ</sequence>
<gene>
    <name evidence="5" type="ORF">QO010_002725</name>
</gene>
<evidence type="ECO:0000256" key="3">
    <source>
        <dbReference type="PROSITE-ProRule" id="PRU01353"/>
    </source>
</evidence>
<name>A0ABU0IUA7_9CAUL</name>
<dbReference type="InterPro" id="IPR051822">
    <property type="entry name" value="Glycosyl_Hydrolase_84"/>
</dbReference>
<dbReference type="SUPFAM" id="SSF51445">
    <property type="entry name" value="(Trans)glycosidases"/>
    <property type="match status" value="1"/>
</dbReference>
<evidence type="ECO:0000256" key="1">
    <source>
        <dbReference type="ARBA" id="ARBA00022801"/>
    </source>
</evidence>
<protein>
    <recommendedName>
        <fullName evidence="4">GH84 domain-containing protein</fullName>
    </recommendedName>
</protein>
<dbReference type="PROSITE" id="PS52009">
    <property type="entry name" value="GH84"/>
    <property type="match status" value="1"/>
</dbReference>
<dbReference type="Proteomes" id="UP001228905">
    <property type="component" value="Unassembled WGS sequence"/>
</dbReference>
<dbReference type="PANTHER" id="PTHR13170:SF16">
    <property type="entry name" value="PROTEIN O-GLCNACASE"/>
    <property type="match status" value="1"/>
</dbReference>
<proteinExistence type="inferred from homology"/>
<reference evidence="5 6" key="1">
    <citation type="submission" date="2023-07" db="EMBL/GenBank/DDBJ databases">
        <title>Genomic Encyclopedia of Type Strains, Phase IV (KMG-IV): sequencing the most valuable type-strain genomes for metagenomic binning, comparative biology and taxonomic classification.</title>
        <authorList>
            <person name="Goeker M."/>
        </authorList>
    </citation>
    <scope>NUCLEOTIDE SEQUENCE [LARGE SCALE GENOMIC DNA]</scope>
    <source>
        <strain evidence="5 6">DSM 18695</strain>
    </source>
</reference>
<dbReference type="PANTHER" id="PTHR13170">
    <property type="entry name" value="O-GLCNACASE"/>
    <property type="match status" value="1"/>
</dbReference>
<keyword evidence="6" id="KW-1185">Reference proteome</keyword>
<dbReference type="Pfam" id="PF07555">
    <property type="entry name" value="NAGidase"/>
    <property type="match status" value="1"/>
</dbReference>
<dbReference type="EMBL" id="JAUSVS010000005">
    <property type="protein sequence ID" value="MDQ0464941.1"/>
    <property type="molecule type" value="Genomic_DNA"/>
</dbReference>
<evidence type="ECO:0000256" key="2">
    <source>
        <dbReference type="ARBA" id="ARBA00023295"/>
    </source>
</evidence>
<dbReference type="InterPro" id="IPR017853">
    <property type="entry name" value="GH"/>
</dbReference>
<comment type="caution">
    <text evidence="5">The sequence shown here is derived from an EMBL/GenBank/DDBJ whole genome shotgun (WGS) entry which is preliminary data.</text>
</comment>
<feature type="domain" description="GH84" evidence="4">
    <location>
        <begin position="3"/>
        <end position="275"/>
    </location>
</feature>
<accession>A0ABU0IUA7</accession>
<feature type="active site" description="Proton donor" evidence="3">
    <location>
        <position position="118"/>
    </location>
</feature>
<evidence type="ECO:0000313" key="6">
    <source>
        <dbReference type="Proteomes" id="UP001228905"/>
    </source>
</evidence>
<organism evidence="5 6">
    <name type="scientific">Caulobacter ginsengisoli</name>
    <dbReference type="NCBI Taxonomy" id="400775"/>
    <lineage>
        <taxon>Bacteria</taxon>
        <taxon>Pseudomonadati</taxon>
        <taxon>Pseudomonadota</taxon>
        <taxon>Alphaproteobacteria</taxon>
        <taxon>Caulobacterales</taxon>
        <taxon>Caulobacteraceae</taxon>
        <taxon>Caulobacter</taxon>
    </lineage>
</organism>
<evidence type="ECO:0000259" key="4">
    <source>
        <dbReference type="PROSITE" id="PS52009"/>
    </source>
</evidence>
<comment type="similarity">
    <text evidence="3">Belongs to the glycosyl hydrolase 84 family.</text>
</comment>
<dbReference type="RefSeq" id="WP_307349963.1">
    <property type="nucleotide sequence ID" value="NZ_JAUSVS010000005.1"/>
</dbReference>
<dbReference type="Gene3D" id="3.20.20.80">
    <property type="entry name" value="Glycosidases"/>
    <property type="match status" value="1"/>
</dbReference>
<keyword evidence="1 3" id="KW-0378">Hydrolase</keyword>
<dbReference type="InterPro" id="IPR011496">
    <property type="entry name" value="O-GlcNAcase_cat"/>
</dbReference>
<evidence type="ECO:0000313" key="5">
    <source>
        <dbReference type="EMBL" id="MDQ0464941.1"/>
    </source>
</evidence>